<dbReference type="PROSITE" id="PS50048">
    <property type="entry name" value="ZN2_CY6_FUNGAL_2"/>
    <property type="match status" value="1"/>
</dbReference>
<dbReference type="CDD" id="cd14686">
    <property type="entry name" value="bZIP"/>
    <property type="match status" value="1"/>
</dbReference>
<dbReference type="InParanoid" id="A0A165FI91"/>
<evidence type="ECO:0000256" key="2">
    <source>
        <dbReference type="ARBA" id="ARBA00023242"/>
    </source>
</evidence>
<keyword evidence="1" id="KW-0479">Metal-binding</keyword>
<keyword evidence="3" id="KW-0175">Coiled coil</keyword>
<dbReference type="Pfam" id="PF04082">
    <property type="entry name" value="Fungal_trans"/>
    <property type="match status" value="1"/>
</dbReference>
<dbReference type="SUPFAM" id="SSF57701">
    <property type="entry name" value="Zn2/Cys6 DNA-binding domain"/>
    <property type="match status" value="1"/>
</dbReference>
<organism evidence="6 7">
    <name type="scientific">Calocera cornea HHB12733</name>
    <dbReference type="NCBI Taxonomy" id="1353952"/>
    <lineage>
        <taxon>Eukaryota</taxon>
        <taxon>Fungi</taxon>
        <taxon>Dikarya</taxon>
        <taxon>Basidiomycota</taxon>
        <taxon>Agaricomycotina</taxon>
        <taxon>Dacrymycetes</taxon>
        <taxon>Dacrymycetales</taxon>
        <taxon>Dacrymycetaceae</taxon>
        <taxon>Calocera</taxon>
    </lineage>
</organism>
<feature type="coiled-coil region" evidence="3">
    <location>
        <begin position="59"/>
        <end position="86"/>
    </location>
</feature>
<keyword evidence="2" id="KW-0539">Nucleus</keyword>
<dbReference type="InterPro" id="IPR007219">
    <property type="entry name" value="XnlR_reg_dom"/>
</dbReference>
<dbReference type="SMART" id="SM00906">
    <property type="entry name" value="Fungal_trans"/>
    <property type="match status" value="1"/>
</dbReference>
<feature type="region of interest" description="Disordered" evidence="4">
    <location>
        <begin position="89"/>
        <end position="117"/>
    </location>
</feature>
<dbReference type="PROSITE" id="PS00463">
    <property type="entry name" value="ZN2_CY6_FUNGAL_1"/>
    <property type="match status" value="1"/>
</dbReference>
<accession>A0A165FI91</accession>
<evidence type="ECO:0000256" key="1">
    <source>
        <dbReference type="ARBA" id="ARBA00022723"/>
    </source>
</evidence>
<dbReference type="GO" id="GO:0003677">
    <property type="term" value="F:DNA binding"/>
    <property type="evidence" value="ECO:0007669"/>
    <property type="project" value="InterPro"/>
</dbReference>
<dbReference type="STRING" id="1353952.A0A165FI91"/>
<dbReference type="CDD" id="cd12148">
    <property type="entry name" value="fungal_TF_MHR"/>
    <property type="match status" value="1"/>
</dbReference>
<keyword evidence="7" id="KW-1185">Reference proteome</keyword>
<reference evidence="6 7" key="1">
    <citation type="journal article" date="2016" name="Mol. Biol. Evol.">
        <title>Comparative Genomics of Early-Diverging Mushroom-Forming Fungi Provides Insights into the Origins of Lignocellulose Decay Capabilities.</title>
        <authorList>
            <person name="Nagy L.G."/>
            <person name="Riley R."/>
            <person name="Tritt A."/>
            <person name="Adam C."/>
            <person name="Daum C."/>
            <person name="Floudas D."/>
            <person name="Sun H."/>
            <person name="Yadav J.S."/>
            <person name="Pangilinan J."/>
            <person name="Larsson K.H."/>
            <person name="Matsuura K."/>
            <person name="Barry K."/>
            <person name="Labutti K."/>
            <person name="Kuo R."/>
            <person name="Ohm R.A."/>
            <person name="Bhattacharya S.S."/>
            <person name="Shirouzu T."/>
            <person name="Yoshinaga Y."/>
            <person name="Martin F.M."/>
            <person name="Grigoriev I.V."/>
            <person name="Hibbett D.S."/>
        </authorList>
    </citation>
    <scope>NUCLEOTIDE SEQUENCE [LARGE SCALE GENOMIC DNA]</scope>
    <source>
        <strain evidence="6 7">HHB12733</strain>
    </source>
</reference>
<dbReference type="InterPro" id="IPR001138">
    <property type="entry name" value="Zn2Cys6_DnaBD"/>
</dbReference>
<name>A0A165FI91_9BASI</name>
<dbReference type="SMART" id="SM00066">
    <property type="entry name" value="GAL4"/>
    <property type="match status" value="1"/>
</dbReference>
<dbReference type="InterPro" id="IPR036864">
    <property type="entry name" value="Zn2-C6_fun-type_DNA-bd_sf"/>
</dbReference>
<dbReference type="GO" id="GO:0006351">
    <property type="term" value="P:DNA-templated transcription"/>
    <property type="evidence" value="ECO:0007669"/>
    <property type="project" value="InterPro"/>
</dbReference>
<dbReference type="Proteomes" id="UP000076842">
    <property type="component" value="Unassembled WGS sequence"/>
</dbReference>
<dbReference type="Pfam" id="PF00172">
    <property type="entry name" value="Zn_clus"/>
    <property type="match status" value="1"/>
</dbReference>
<sequence>MESRVSARRTKACDACHRRKIRCDGQEGNPEPCTYCVKNNYECHFTYRPNKWPPSKTYVDGLERRVDYLERRVSTLRQEVARLREGGGVASGYISSESDEFESVSPPRDDEDDEASEALREMTERYEGLWLSPPTGMKVNQEPRMFHGQASHMHVLNRQIAELGEQSLEKAKAFQLRVRPEFRTLDPHLFDFDTVDLGTHPPDWPEPDLAKLLIDAFFHRYNNVFPLLHRPTFMRQYSDPATRLEADWVALAFGVFAIASKYVDDPRVLPESGNWHNAGQKYWKEMRRVMSPLYAPPTLMRLQALVLFVWYFSGSPLFPSAGWALIGLALRYVQDAGMHLKKEWTKRATAHPFEYELRKRVFWVLYLMERTLTLEMDRSFCLQEEEHDVDLPCELDDSGLDLLQQGQKNPSGYSLIMASFNARMRLLSFGSRKRGELRAIRRLSKESDLVDRERNWLHSIRTKLDHYMANLPDNLKYNEDEKNDDDYNVLALLQLQYHQIQYAMYRPFLSSSKRAIHAQEHILEICCEVSRSVARILDMMRQRNLVIGRIHETSLGGFIAGTVLLMNMWELKTYDHMDDVEKCINAIQTIEDRWQWPGRVRDVLCNLQEVIRITIGNASGVTQPSESSTDGVEMSEAVVMETPQNPFSFGASDGTQTTASYHSFAPSLPDAIVSAPIVDLFSEPQLPVQALFGDQTMSVDDWSFPNQPVIDNEFSDWMNNMIFTVQQSGDLTSSLDSFNPGSDAPPA</sequence>
<evidence type="ECO:0000256" key="3">
    <source>
        <dbReference type="SAM" id="Coils"/>
    </source>
</evidence>
<dbReference type="PANTHER" id="PTHR46910">
    <property type="entry name" value="TRANSCRIPTION FACTOR PDR1"/>
    <property type="match status" value="1"/>
</dbReference>
<dbReference type="Gene3D" id="4.10.240.10">
    <property type="entry name" value="Zn(2)-C6 fungal-type DNA-binding domain"/>
    <property type="match status" value="1"/>
</dbReference>
<protein>
    <recommendedName>
        <fullName evidence="5">Zn(2)-C6 fungal-type domain-containing protein</fullName>
    </recommendedName>
</protein>
<gene>
    <name evidence="6" type="ORF">CALCODRAFT_555725</name>
</gene>
<evidence type="ECO:0000313" key="7">
    <source>
        <dbReference type="Proteomes" id="UP000076842"/>
    </source>
</evidence>
<evidence type="ECO:0000313" key="6">
    <source>
        <dbReference type="EMBL" id="KZT56788.1"/>
    </source>
</evidence>
<evidence type="ECO:0000259" key="5">
    <source>
        <dbReference type="PROSITE" id="PS50048"/>
    </source>
</evidence>
<dbReference type="AlphaFoldDB" id="A0A165FI91"/>
<evidence type="ECO:0000256" key="4">
    <source>
        <dbReference type="SAM" id="MobiDB-lite"/>
    </source>
</evidence>
<dbReference type="InterPro" id="IPR050987">
    <property type="entry name" value="AtrR-like"/>
</dbReference>
<proteinExistence type="predicted"/>
<dbReference type="FunCoup" id="A0A165FI91">
    <property type="interactions" value="24"/>
</dbReference>
<dbReference type="EMBL" id="KV423972">
    <property type="protein sequence ID" value="KZT56788.1"/>
    <property type="molecule type" value="Genomic_DNA"/>
</dbReference>
<dbReference type="OrthoDB" id="4456959at2759"/>
<dbReference type="PANTHER" id="PTHR46910:SF38">
    <property type="entry name" value="ZN(2)-C6 FUNGAL-TYPE DOMAIN-CONTAINING PROTEIN"/>
    <property type="match status" value="1"/>
</dbReference>
<dbReference type="CDD" id="cd00067">
    <property type="entry name" value="GAL4"/>
    <property type="match status" value="1"/>
</dbReference>
<dbReference type="GO" id="GO:0000981">
    <property type="term" value="F:DNA-binding transcription factor activity, RNA polymerase II-specific"/>
    <property type="evidence" value="ECO:0007669"/>
    <property type="project" value="InterPro"/>
</dbReference>
<feature type="domain" description="Zn(2)-C6 fungal-type" evidence="5">
    <location>
        <begin position="12"/>
        <end position="45"/>
    </location>
</feature>
<dbReference type="GO" id="GO:0008270">
    <property type="term" value="F:zinc ion binding"/>
    <property type="evidence" value="ECO:0007669"/>
    <property type="project" value="InterPro"/>
</dbReference>